<evidence type="ECO:0000313" key="1">
    <source>
        <dbReference type="EMBL" id="MCC2168203.1"/>
    </source>
</evidence>
<dbReference type="AlphaFoldDB" id="A0AAE3AYL4"/>
<reference evidence="1 2" key="1">
    <citation type="submission" date="2021-10" db="EMBL/GenBank/DDBJ databases">
        <title>Anaerobic single-cell dispensing facilitates the cultivation of human gut bacteria.</title>
        <authorList>
            <person name="Afrizal A."/>
        </authorList>
    </citation>
    <scope>NUCLEOTIDE SEQUENCE [LARGE SCALE GENOMIC DNA]</scope>
    <source>
        <strain evidence="1 2">CLA-AA-H244</strain>
    </source>
</reference>
<gene>
    <name evidence="1" type="ORF">LKD45_10975</name>
</gene>
<protein>
    <submittedName>
        <fullName evidence="1">Uncharacterized protein</fullName>
    </submittedName>
</protein>
<keyword evidence="2" id="KW-1185">Reference proteome</keyword>
<proteinExistence type="predicted"/>
<accession>A0AAE3AYL4</accession>
<dbReference type="EMBL" id="JAJEQF010000029">
    <property type="protein sequence ID" value="MCC2168203.1"/>
    <property type="molecule type" value="Genomic_DNA"/>
</dbReference>
<sequence length="51" mass="5947">MERGYRPEEIFAMSRMEQGIMQAIAELNREQCKEDMRDAFLEALSILLPGK</sequence>
<comment type="caution">
    <text evidence="1">The sequence shown here is derived from an EMBL/GenBank/DDBJ whole genome shotgun (WGS) entry which is preliminary data.</text>
</comment>
<evidence type="ECO:0000313" key="2">
    <source>
        <dbReference type="Proteomes" id="UP001199355"/>
    </source>
</evidence>
<dbReference type="Proteomes" id="UP001199355">
    <property type="component" value="Unassembled WGS sequence"/>
</dbReference>
<organism evidence="1 2">
    <name type="scientific">Gallintestinimicrobium propionicum</name>
    <dbReference type="NCBI Taxonomy" id="2981770"/>
    <lineage>
        <taxon>Bacteria</taxon>
        <taxon>Bacillati</taxon>
        <taxon>Bacillota</taxon>
        <taxon>Clostridia</taxon>
        <taxon>Lachnospirales</taxon>
        <taxon>Lachnospiraceae</taxon>
        <taxon>Gallintestinimicrobium</taxon>
    </lineage>
</organism>
<name>A0AAE3AYL4_9FIRM</name>
<dbReference type="RefSeq" id="WP_308728554.1">
    <property type="nucleotide sequence ID" value="NZ_JAJEQF010000029.1"/>
</dbReference>